<dbReference type="PANTHER" id="PTHR43194">
    <property type="entry name" value="HYDROLASE ALPHA/BETA FOLD FAMILY"/>
    <property type="match status" value="1"/>
</dbReference>
<dbReference type="PANTHER" id="PTHR43194:SF2">
    <property type="entry name" value="PEROXISOMAL MEMBRANE PROTEIN LPX1"/>
    <property type="match status" value="1"/>
</dbReference>
<evidence type="ECO:0000313" key="3">
    <source>
        <dbReference type="Proteomes" id="UP000654257"/>
    </source>
</evidence>
<dbReference type="Pfam" id="PF12697">
    <property type="entry name" value="Abhydrolase_6"/>
    <property type="match status" value="1"/>
</dbReference>
<dbReference type="AlphaFoldDB" id="A0A917LGH9"/>
<dbReference type="EMBL" id="BMCU01000004">
    <property type="protein sequence ID" value="GGG20800.1"/>
    <property type="molecule type" value="Genomic_DNA"/>
</dbReference>
<dbReference type="Gene3D" id="3.40.50.1820">
    <property type="entry name" value="alpha/beta hydrolase"/>
    <property type="match status" value="1"/>
</dbReference>
<comment type="caution">
    <text evidence="2">The sequence shown here is derived from an EMBL/GenBank/DDBJ whole genome shotgun (WGS) entry which is preliminary data.</text>
</comment>
<evidence type="ECO:0000259" key="1">
    <source>
        <dbReference type="Pfam" id="PF12697"/>
    </source>
</evidence>
<accession>A0A917LGH9</accession>
<name>A0A917LGH9_9NOCA</name>
<organism evidence="2 3">
    <name type="scientific">Rhodococcoides trifolii</name>
    <dbReference type="NCBI Taxonomy" id="908250"/>
    <lineage>
        <taxon>Bacteria</taxon>
        <taxon>Bacillati</taxon>
        <taxon>Actinomycetota</taxon>
        <taxon>Actinomycetes</taxon>
        <taxon>Mycobacteriales</taxon>
        <taxon>Nocardiaceae</taxon>
        <taxon>Rhodococcoides</taxon>
    </lineage>
</organism>
<reference evidence="2" key="1">
    <citation type="journal article" date="2014" name="Int. J. Syst. Evol. Microbiol.">
        <title>Complete genome sequence of Corynebacterium casei LMG S-19264T (=DSM 44701T), isolated from a smear-ripened cheese.</title>
        <authorList>
            <consortium name="US DOE Joint Genome Institute (JGI-PGF)"/>
            <person name="Walter F."/>
            <person name="Albersmeier A."/>
            <person name="Kalinowski J."/>
            <person name="Ruckert C."/>
        </authorList>
    </citation>
    <scope>NUCLEOTIDE SEQUENCE</scope>
    <source>
        <strain evidence="2">CCM 7905</strain>
    </source>
</reference>
<gene>
    <name evidence="2" type="ORF">GCM10007304_38360</name>
</gene>
<dbReference type="InterPro" id="IPR000073">
    <property type="entry name" value="AB_hydrolase_1"/>
</dbReference>
<keyword evidence="3" id="KW-1185">Reference proteome</keyword>
<dbReference type="SUPFAM" id="SSF53474">
    <property type="entry name" value="alpha/beta-Hydrolases"/>
    <property type="match status" value="1"/>
</dbReference>
<proteinExistence type="predicted"/>
<sequence>MTPIVLLHGLMGRGRTWRRHVPWLGELGEVHTFDAAGHGRSVSSVDTEAFVADLALFVGALGPSIVIGHSMGALHAWCLAAAHPELVQALVIEDMAPDFRGRTADDWAAMMHAWPQPFATAQDVLDFFGDVAGQYFLDSFDHSSDGYRLHGDVDTFVAISAEWGTRDFWSEWDAVRAPTLLIEAEHGITPPGQMAEMHARGPDSEYVLVPGVGHLLHDEMPQRYRELVEAFLRNR</sequence>
<feature type="domain" description="AB hydrolase-1" evidence="1">
    <location>
        <begin position="4"/>
        <end position="226"/>
    </location>
</feature>
<keyword evidence="2" id="KW-0378">Hydrolase</keyword>
<protein>
    <submittedName>
        <fullName evidence="2">Hydrolase</fullName>
    </submittedName>
</protein>
<dbReference type="InterPro" id="IPR050228">
    <property type="entry name" value="Carboxylesterase_BioH"/>
</dbReference>
<evidence type="ECO:0000313" key="2">
    <source>
        <dbReference type="EMBL" id="GGG20800.1"/>
    </source>
</evidence>
<reference evidence="2" key="2">
    <citation type="submission" date="2020-09" db="EMBL/GenBank/DDBJ databases">
        <authorList>
            <person name="Sun Q."/>
            <person name="Sedlacek I."/>
        </authorList>
    </citation>
    <scope>NUCLEOTIDE SEQUENCE</scope>
    <source>
        <strain evidence="2">CCM 7905</strain>
    </source>
</reference>
<dbReference type="InterPro" id="IPR029058">
    <property type="entry name" value="AB_hydrolase_fold"/>
</dbReference>
<dbReference type="GO" id="GO:0016787">
    <property type="term" value="F:hydrolase activity"/>
    <property type="evidence" value="ECO:0007669"/>
    <property type="project" value="UniProtKB-KW"/>
</dbReference>
<dbReference type="Proteomes" id="UP000654257">
    <property type="component" value="Unassembled WGS sequence"/>
</dbReference>
<dbReference type="RefSeq" id="WP_268236753.1">
    <property type="nucleotide sequence ID" value="NZ_BMCU01000004.1"/>
</dbReference>